<gene>
    <name evidence="1" type="ORF">SPRG_01972</name>
</gene>
<dbReference type="RefSeq" id="XP_012195923.1">
    <property type="nucleotide sequence ID" value="XM_012340533.1"/>
</dbReference>
<dbReference type="AlphaFoldDB" id="A0A067CV85"/>
<dbReference type="SUPFAM" id="SSF56112">
    <property type="entry name" value="Protein kinase-like (PK-like)"/>
    <property type="match status" value="1"/>
</dbReference>
<dbReference type="Gene3D" id="3.40.50.300">
    <property type="entry name" value="P-loop containing nucleotide triphosphate hydrolases"/>
    <property type="match status" value="1"/>
</dbReference>
<accession>A0A067CV85</accession>
<dbReference type="VEuPathDB" id="FungiDB:SPRG_01972"/>
<dbReference type="InterPro" id="IPR027417">
    <property type="entry name" value="P-loop_NTPase"/>
</dbReference>
<dbReference type="OMA" id="TGDYAYK"/>
<dbReference type="PANTHER" id="PTHR43883">
    <property type="entry name" value="SLR0207 PROTEIN"/>
    <property type="match status" value="1"/>
</dbReference>
<dbReference type="Proteomes" id="UP000030745">
    <property type="component" value="Unassembled WGS sequence"/>
</dbReference>
<organism evidence="1 2">
    <name type="scientific">Saprolegnia parasitica (strain CBS 223.65)</name>
    <dbReference type="NCBI Taxonomy" id="695850"/>
    <lineage>
        <taxon>Eukaryota</taxon>
        <taxon>Sar</taxon>
        <taxon>Stramenopiles</taxon>
        <taxon>Oomycota</taxon>
        <taxon>Saprolegniomycetes</taxon>
        <taxon>Saprolegniales</taxon>
        <taxon>Saprolegniaceae</taxon>
        <taxon>Saprolegnia</taxon>
    </lineage>
</organism>
<dbReference type="GeneID" id="24124545"/>
<dbReference type="OrthoDB" id="58922at2759"/>
<keyword evidence="2" id="KW-1185">Reference proteome</keyword>
<dbReference type="InterPro" id="IPR011009">
    <property type="entry name" value="Kinase-like_dom_sf"/>
</dbReference>
<dbReference type="InterPro" id="IPR052732">
    <property type="entry name" value="Cell-binding_unc_protein"/>
</dbReference>
<dbReference type="KEGG" id="spar:SPRG_01972"/>
<dbReference type="SUPFAM" id="SSF52540">
    <property type="entry name" value="P-loop containing nucleoside triphosphate hydrolases"/>
    <property type="match status" value="1"/>
</dbReference>
<evidence type="ECO:0008006" key="3">
    <source>
        <dbReference type="Google" id="ProtNLM"/>
    </source>
</evidence>
<dbReference type="PANTHER" id="PTHR43883:SF1">
    <property type="entry name" value="GLUCONOKINASE"/>
    <property type="match status" value="1"/>
</dbReference>
<protein>
    <recommendedName>
        <fullName evidence="3">Zeta toxin domain-containing protein</fullName>
    </recommendedName>
</protein>
<name>A0A067CV85_SAPPC</name>
<evidence type="ECO:0000313" key="1">
    <source>
        <dbReference type="EMBL" id="KDO33160.1"/>
    </source>
</evidence>
<reference evidence="1 2" key="1">
    <citation type="journal article" date="2013" name="PLoS Genet.">
        <title>Distinctive expansion of potential virulence genes in the genome of the oomycete fish pathogen Saprolegnia parasitica.</title>
        <authorList>
            <person name="Jiang R.H."/>
            <person name="de Bruijn I."/>
            <person name="Haas B.J."/>
            <person name="Belmonte R."/>
            <person name="Lobach L."/>
            <person name="Christie J."/>
            <person name="van den Ackerveken G."/>
            <person name="Bottin A."/>
            <person name="Bulone V."/>
            <person name="Diaz-Moreno S.M."/>
            <person name="Dumas B."/>
            <person name="Fan L."/>
            <person name="Gaulin E."/>
            <person name="Govers F."/>
            <person name="Grenville-Briggs L.J."/>
            <person name="Horner N.R."/>
            <person name="Levin J.Z."/>
            <person name="Mammella M."/>
            <person name="Meijer H.J."/>
            <person name="Morris P."/>
            <person name="Nusbaum C."/>
            <person name="Oome S."/>
            <person name="Phillips A.J."/>
            <person name="van Rooyen D."/>
            <person name="Rzeszutek E."/>
            <person name="Saraiva M."/>
            <person name="Secombes C.J."/>
            <person name="Seidl M.F."/>
            <person name="Snel B."/>
            <person name="Stassen J.H."/>
            <person name="Sykes S."/>
            <person name="Tripathy S."/>
            <person name="van den Berg H."/>
            <person name="Vega-Arreguin J.C."/>
            <person name="Wawra S."/>
            <person name="Young S.K."/>
            <person name="Zeng Q."/>
            <person name="Dieguez-Uribeondo J."/>
            <person name="Russ C."/>
            <person name="Tyler B.M."/>
            <person name="van West P."/>
        </authorList>
    </citation>
    <scope>NUCLEOTIDE SEQUENCE [LARGE SCALE GENOMIC DNA]</scope>
    <source>
        <strain evidence="1 2">CBS 223.65</strain>
    </source>
</reference>
<dbReference type="Pfam" id="PF13671">
    <property type="entry name" value="AAA_33"/>
    <property type="match status" value="1"/>
</dbReference>
<dbReference type="STRING" id="695850.A0A067CV85"/>
<sequence length="612" mass="68325">MAAQRKKKVLVSASSQELLDGLVRPEAYVADPHAVTTTDDDDDDYDAIELIQTHMSMVFLRANVVYKVKKNVDFGFADFSSVYKRMQACLAETQLNQRLAPTVYLGVVPIYKDKDSVIRMSTYDYWTDAREKDATYYANDELGEIVDWAVKMRRLPNENTCLHLLKTGQLTPTLLHAVAAKIARFHVTARKSPSIDAFGSPSAIAANVNENFAQTKTHARAGLVDASVYAHVKRLSEAMTADLEAIFRQRVEHKYISDTHGDLRLEHVYFLPTAANAPLSTAQVASRYVPPIAAYELTTLDVSALDVVVLDCIEFNERFRYSDPLADVAFFSMDLLRLGRHDLARDFNNAYLDASKQASKANNQLLRFYTAYRSVVRAKVSGFQALDSLMHDTAKSRARAQCHWLVALSLLALPADRPLLLLVTGLPGSGKSSIAEALTVTDPRWVWVRSDAVRKELAGVPVNEKTPSDQTDDVYSAASTHATYTACWSTALEALTRGQRVLVDATFREPAFRSLFLEGAKQVGVSVAVVVCDCNREIIKGRMAKRDEETVHVSDADWAVFEKVEKSWTPFEVDANRIYSLCATEVFEVSTEKQKELSVQRIRGFLRKLGVE</sequence>
<dbReference type="EMBL" id="KK583193">
    <property type="protein sequence ID" value="KDO33160.1"/>
    <property type="molecule type" value="Genomic_DNA"/>
</dbReference>
<proteinExistence type="predicted"/>
<evidence type="ECO:0000313" key="2">
    <source>
        <dbReference type="Proteomes" id="UP000030745"/>
    </source>
</evidence>